<dbReference type="OrthoDB" id="8288316at2759"/>
<dbReference type="Proteomes" id="UP000198287">
    <property type="component" value="Unassembled WGS sequence"/>
</dbReference>
<name>A0A226D957_FOLCA</name>
<reference evidence="1 2" key="1">
    <citation type="submission" date="2015-12" db="EMBL/GenBank/DDBJ databases">
        <title>The genome of Folsomia candida.</title>
        <authorList>
            <person name="Faddeeva A."/>
            <person name="Derks M.F."/>
            <person name="Anvar Y."/>
            <person name="Smit S."/>
            <person name="Van Straalen N."/>
            <person name="Roelofs D."/>
        </authorList>
    </citation>
    <scope>NUCLEOTIDE SEQUENCE [LARGE SCALE GENOMIC DNA]</scope>
    <source>
        <strain evidence="1 2">VU population</strain>
        <tissue evidence="1">Whole body</tissue>
    </source>
</reference>
<sequence>MATFIWGNSLSNLQNFHLQIGGMNASEFADLQLLATPVENSVLEEFGAWSGNWIVETPQFPGSERMRLLSNPPLKHAAPFLARIKTWGYQITFYQSYQEKQEFFRQSCISTDMTPSIVHTWILEK</sequence>
<evidence type="ECO:0000313" key="1">
    <source>
        <dbReference type="EMBL" id="OXA42082.1"/>
    </source>
</evidence>
<dbReference type="EMBL" id="LNIX01000027">
    <property type="protein sequence ID" value="OXA42082.1"/>
    <property type="molecule type" value="Genomic_DNA"/>
</dbReference>
<comment type="caution">
    <text evidence="1">The sequence shown here is derived from an EMBL/GenBank/DDBJ whole genome shotgun (WGS) entry which is preliminary data.</text>
</comment>
<keyword evidence="2" id="KW-1185">Reference proteome</keyword>
<dbReference type="AlphaFoldDB" id="A0A226D957"/>
<gene>
    <name evidence="1" type="ORF">Fcan01_23109</name>
</gene>
<proteinExistence type="predicted"/>
<organism evidence="1 2">
    <name type="scientific">Folsomia candida</name>
    <name type="common">Springtail</name>
    <dbReference type="NCBI Taxonomy" id="158441"/>
    <lineage>
        <taxon>Eukaryota</taxon>
        <taxon>Metazoa</taxon>
        <taxon>Ecdysozoa</taxon>
        <taxon>Arthropoda</taxon>
        <taxon>Hexapoda</taxon>
        <taxon>Collembola</taxon>
        <taxon>Entomobryomorpha</taxon>
        <taxon>Isotomoidea</taxon>
        <taxon>Isotomidae</taxon>
        <taxon>Proisotominae</taxon>
        <taxon>Folsomia</taxon>
    </lineage>
</organism>
<evidence type="ECO:0000313" key="2">
    <source>
        <dbReference type="Proteomes" id="UP000198287"/>
    </source>
</evidence>
<protein>
    <submittedName>
        <fullName evidence="1">Uncharacterized protein</fullName>
    </submittedName>
</protein>
<accession>A0A226D957</accession>